<dbReference type="EMBL" id="JBHSTT010000060">
    <property type="protein sequence ID" value="MFC6391181.1"/>
    <property type="molecule type" value="Genomic_DNA"/>
</dbReference>
<sequence length="100" mass="10464">MLPVALLAATLIGALWFNGPVAAPDRPVAVLFPPWWSEERTLGAAADAGGAVLGLGRLSGLVVTQSSDPGFPERLRAAGALILFDPRGFGLCTPSRERLR</sequence>
<proteinExistence type="predicted"/>
<name>A0ABW1WUA8_9HYPH</name>
<dbReference type="Proteomes" id="UP001596237">
    <property type="component" value="Unassembled WGS sequence"/>
</dbReference>
<accession>A0ABW1WUA8</accession>
<comment type="caution">
    <text evidence="1">The sequence shown here is derived from an EMBL/GenBank/DDBJ whole genome shotgun (WGS) entry which is preliminary data.</text>
</comment>
<gene>
    <name evidence="1" type="ORF">ACFQDP_17850</name>
</gene>
<keyword evidence="2" id="KW-1185">Reference proteome</keyword>
<protein>
    <recommendedName>
        <fullName evidence="3">Alpha/beta hydrolase</fullName>
    </recommendedName>
</protein>
<dbReference type="RefSeq" id="WP_192282315.1">
    <property type="nucleotide sequence ID" value="NZ_JBHSTT010000060.1"/>
</dbReference>
<organism evidence="1 2">
    <name type="scientific">Methylorubrum zatmanii</name>
    <dbReference type="NCBI Taxonomy" id="29429"/>
    <lineage>
        <taxon>Bacteria</taxon>
        <taxon>Pseudomonadati</taxon>
        <taxon>Pseudomonadota</taxon>
        <taxon>Alphaproteobacteria</taxon>
        <taxon>Hyphomicrobiales</taxon>
        <taxon>Methylobacteriaceae</taxon>
        <taxon>Methylorubrum</taxon>
    </lineage>
</organism>
<evidence type="ECO:0000313" key="2">
    <source>
        <dbReference type="Proteomes" id="UP001596237"/>
    </source>
</evidence>
<reference evidence="2" key="1">
    <citation type="journal article" date="2019" name="Int. J. Syst. Evol. Microbiol.">
        <title>The Global Catalogue of Microorganisms (GCM) 10K type strain sequencing project: providing services to taxonomists for standard genome sequencing and annotation.</title>
        <authorList>
            <consortium name="The Broad Institute Genomics Platform"/>
            <consortium name="The Broad Institute Genome Sequencing Center for Infectious Disease"/>
            <person name="Wu L."/>
            <person name="Ma J."/>
        </authorList>
    </citation>
    <scope>NUCLEOTIDE SEQUENCE [LARGE SCALE GENOMIC DNA]</scope>
    <source>
        <strain evidence="2">CCUG 36916</strain>
    </source>
</reference>
<evidence type="ECO:0008006" key="3">
    <source>
        <dbReference type="Google" id="ProtNLM"/>
    </source>
</evidence>
<evidence type="ECO:0000313" key="1">
    <source>
        <dbReference type="EMBL" id="MFC6391181.1"/>
    </source>
</evidence>